<protein>
    <submittedName>
        <fullName evidence="2">Uncharacterized protein</fullName>
    </submittedName>
</protein>
<dbReference type="EMBL" id="BFAD01000007">
    <property type="protein sequence ID" value="GBE84825.1"/>
    <property type="molecule type" value="Genomic_DNA"/>
</dbReference>
<feature type="compositionally biased region" description="Basic and acidic residues" evidence="1">
    <location>
        <begin position="168"/>
        <end position="181"/>
    </location>
</feature>
<name>A0A401GRI0_9APHY</name>
<feature type="region of interest" description="Disordered" evidence="1">
    <location>
        <begin position="263"/>
        <end position="296"/>
    </location>
</feature>
<comment type="caution">
    <text evidence="2">The sequence shown here is derived from an EMBL/GenBank/DDBJ whole genome shotgun (WGS) entry which is preliminary data.</text>
</comment>
<organism evidence="2 3">
    <name type="scientific">Sparassis crispa</name>
    <dbReference type="NCBI Taxonomy" id="139825"/>
    <lineage>
        <taxon>Eukaryota</taxon>
        <taxon>Fungi</taxon>
        <taxon>Dikarya</taxon>
        <taxon>Basidiomycota</taxon>
        <taxon>Agaricomycotina</taxon>
        <taxon>Agaricomycetes</taxon>
        <taxon>Polyporales</taxon>
        <taxon>Sparassidaceae</taxon>
        <taxon>Sparassis</taxon>
    </lineage>
</organism>
<feature type="compositionally biased region" description="Polar residues" evidence="1">
    <location>
        <begin position="7"/>
        <end position="25"/>
    </location>
</feature>
<feature type="compositionally biased region" description="Basic and acidic residues" evidence="1">
    <location>
        <begin position="216"/>
        <end position="230"/>
    </location>
</feature>
<evidence type="ECO:0000313" key="3">
    <source>
        <dbReference type="Proteomes" id="UP000287166"/>
    </source>
</evidence>
<dbReference type="AlphaFoldDB" id="A0A401GRI0"/>
<proteinExistence type="predicted"/>
<evidence type="ECO:0000313" key="2">
    <source>
        <dbReference type="EMBL" id="GBE84825.1"/>
    </source>
</evidence>
<dbReference type="InParanoid" id="A0A401GRI0"/>
<dbReference type="GeneID" id="38781742"/>
<dbReference type="RefSeq" id="XP_027615738.1">
    <property type="nucleotide sequence ID" value="XM_027759937.1"/>
</dbReference>
<dbReference type="OrthoDB" id="2989516at2759"/>
<keyword evidence="3" id="KW-1185">Reference proteome</keyword>
<dbReference type="STRING" id="139825.A0A401GRI0"/>
<feature type="compositionally biased region" description="Polar residues" evidence="1">
    <location>
        <begin position="265"/>
        <end position="276"/>
    </location>
</feature>
<accession>A0A401GRI0</accession>
<sequence>MYLTDGVSESGTYESPSKYSSNQWSVRRPPAPPTSIPLDDGFDAVTTEVPTEWNIGAVRHRDYEESVSGYRNYVMDMERKLSGEDDYYVSSGKTFDNTKRSDLTYTGSMRTLKRSPLNMPIPENARKISGNRGKIELVEQKVIEDNPQRTISLWRERVAQSSGGSNSRYDDADDLRSDHTNSHAHRRVLSDDSRMRRVASHGRTGSGGTNAHPRGTGREMEVRRSGRASYERSEYMVTYAQPSRNGFPMAFYAQSEIGNAIPLKNQGSQSNSSNAMVNKPLPDRSISSGNRRLSGRHSNERNEYMITYAQTSPFGSGSTTRTPSLRGQRTITMTPLQKKSFIPAHPTDASTVTKATSTSSVELILSSCDPSLLHIAPILSDLGIQRLEHLRAIARLSEETRDKEIKEQALKRGVTVVEWAILLDKLQSL</sequence>
<evidence type="ECO:0000256" key="1">
    <source>
        <dbReference type="SAM" id="MobiDB-lite"/>
    </source>
</evidence>
<feature type="region of interest" description="Disordered" evidence="1">
    <location>
        <begin position="155"/>
        <end position="230"/>
    </location>
</feature>
<gene>
    <name evidence="2" type="ORF">SCP_0700050</name>
</gene>
<dbReference type="Proteomes" id="UP000287166">
    <property type="component" value="Unassembled WGS sequence"/>
</dbReference>
<feature type="region of interest" description="Disordered" evidence="1">
    <location>
        <begin position="1"/>
        <end position="39"/>
    </location>
</feature>
<reference evidence="2 3" key="1">
    <citation type="journal article" date="2018" name="Sci. Rep.">
        <title>Genome sequence of the cauliflower mushroom Sparassis crispa (Hanabiratake) and its association with beneficial usage.</title>
        <authorList>
            <person name="Kiyama R."/>
            <person name="Furutani Y."/>
            <person name="Kawaguchi K."/>
            <person name="Nakanishi T."/>
        </authorList>
    </citation>
    <scope>NUCLEOTIDE SEQUENCE [LARGE SCALE GENOMIC DNA]</scope>
</reference>